<accession>A0A6C0J1X1</accession>
<dbReference type="EMBL" id="MN740294">
    <property type="protein sequence ID" value="QHT98665.1"/>
    <property type="molecule type" value="Genomic_DNA"/>
</dbReference>
<proteinExistence type="predicted"/>
<dbReference type="AlphaFoldDB" id="A0A6C0J1X1"/>
<organism evidence="1">
    <name type="scientific">viral metagenome</name>
    <dbReference type="NCBI Taxonomy" id="1070528"/>
    <lineage>
        <taxon>unclassified sequences</taxon>
        <taxon>metagenomes</taxon>
        <taxon>organismal metagenomes</taxon>
    </lineage>
</organism>
<reference evidence="1" key="1">
    <citation type="journal article" date="2020" name="Nature">
        <title>Giant virus diversity and host interactions through global metagenomics.</title>
        <authorList>
            <person name="Schulz F."/>
            <person name="Roux S."/>
            <person name="Paez-Espino D."/>
            <person name="Jungbluth S."/>
            <person name="Walsh D.A."/>
            <person name="Denef V.J."/>
            <person name="McMahon K.D."/>
            <person name="Konstantinidis K.T."/>
            <person name="Eloe-Fadrosh E.A."/>
            <person name="Kyrpides N.C."/>
            <person name="Woyke T."/>
        </authorList>
    </citation>
    <scope>NUCLEOTIDE SEQUENCE</scope>
    <source>
        <strain evidence="1">GVMAG-M-3300025676-16</strain>
    </source>
</reference>
<name>A0A6C0J1X1_9ZZZZ</name>
<evidence type="ECO:0000313" key="1">
    <source>
        <dbReference type="EMBL" id="QHT98665.1"/>
    </source>
</evidence>
<sequence>MDKEFLEIKSTDDLNKFMINSKLIDQGYEIYTYNLKQLKELYNEKTGKHPNMMMRIPQLIKAISVDTIYTPENLEREIVANLNKIPAGYFFEWLQNNGGYQSTDFSHDTLSKEFLNRIKKSYHKMIIPRNDICDLNLSHYREEIQVENKGIVAHVLSAKKILKNGGGELLLFIVECISRELGMKKIKRTESNAINLSEISKIHKIKQTVSINSEEKLVLFEYDKNILLCQSFNIIEIGLLNHIDFSTFPECLYNYILVCFDRGVRKDYKLYMVEAQPEEIGSKHWNIQSKINDDYIALGDPGINLILVTAGEIFLRKDYLQFNFFSGTIFHKLLSQHCEIVTGLNFDEDSDDQCHYIGYHYFWAPFMQFIFKMCSNNPSYEFIFTEEHLISKQSLREMGLVFDEDYIKKLESDKGGICNFKLEIT</sequence>
<protein>
    <submittedName>
        <fullName evidence="1">Uncharacterized protein</fullName>
    </submittedName>
</protein>